<accession>A0ABQ6FKI0</accession>
<comment type="caution">
    <text evidence="1">The sequence shown here is derived from an EMBL/GenBank/DDBJ whole genome shotgun (WGS) entry which is preliminary data.</text>
</comment>
<dbReference type="Proteomes" id="UP001157167">
    <property type="component" value="Unassembled WGS sequence"/>
</dbReference>
<protein>
    <submittedName>
        <fullName evidence="1">Uncharacterized protein</fullName>
    </submittedName>
</protein>
<dbReference type="EMBL" id="BSPX01000146">
    <property type="protein sequence ID" value="GLT24747.1"/>
    <property type="molecule type" value="Genomic_DNA"/>
</dbReference>
<keyword evidence="2" id="KW-1185">Reference proteome</keyword>
<evidence type="ECO:0000313" key="2">
    <source>
        <dbReference type="Proteomes" id="UP001157167"/>
    </source>
</evidence>
<dbReference type="RefSeq" id="WP_284189952.1">
    <property type="nucleotide sequence ID" value="NZ_BSPX01000146.1"/>
</dbReference>
<reference evidence="2" key="1">
    <citation type="journal article" date="2019" name="Int. J. Syst. Evol. Microbiol.">
        <title>The Global Catalogue of Microorganisms (GCM) 10K type strain sequencing project: providing services to taxonomists for standard genome sequencing and annotation.</title>
        <authorList>
            <consortium name="The Broad Institute Genomics Platform"/>
            <consortium name="The Broad Institute Genome Sequencing Center for Infectious Disease"/>
            <person name="Wu L."/>
            <person name="Ma J."/>
        </authorList>
    </citation>
    <scope>NUCLEOTIDE SEQUENCE [LARGE SCALE GENOMIC DNA]</scope>
    <source>
        <strain evidence="2">NBRC 102407</strain>
    </source>
</reference>
<name>A0ABQ6FKI0_9RHOO</name>
<organism evidence="1 2">
    <name type="scientific">Zoogloea oryzae</name>
    <dbReference type="NCBI Taxonomy" id="310767"/>
    <lineage>
        <taxon>Bacteria</taxon>
        <taxon>Pseudomonadati</taxon>
        <taxon>Pseudomonadota</taxon>
        <taxon>Betaproteobacteria</taxon>
        <taxon>Rhodocyclales</taxon>
        <taxon>Zoogloeaceae</taxon>
        <taxon>Zoogloea</taxon>
    </lineage>
</organism>
<proteinExistence type="predicted"/>
<gene>
    <name evidence="1" type="ORF">GCM10007933_42430</name>
</gene>
<evidence type="ECO:0000313" key="1">
    <source>
        <dbReference type="EMBL" id="GLT24747.1"/>
    </source>
</evidence>
<sequence length="158" mass="16484">MPMHESHGLAGRLSIELRDASGRLVDARRVNNLITGACSALLARLFTGSAQSPDLQIAVGRSAAPAQVTDTALGDFVVAAPATIPSVAAGDYEGQPRIIARVVATLPPTGSADPQPLQEAGILISVTGAEPVLYNRVTFPVVNRAGNLEMTLSWEVIF</sequence>